<accession>A0ABQ3HG83</accession>
<feature type="chain" id="PRO_5046181917" description="Lipoprotein" evidence="1">
    <location>
        <begin position="21"/>
        <end position="208"/>
    </location>
</feature>
<dbReference type="PROSITE" id="PS51257">
    <property type="entry name" value="PROKAR_LIPOPROTEIN"/>
    <property type="match status" value="1"/>
</dbReference>
<gene>
    <name evidence="2" type="ORF">GCM10011419_28370</name>
</gene>
<name>A0ABQ3HG83_9NEIS</name>
<evidence type="ECO:0000313" key="2">
    <source>
        <dbReference type="EMBL" id="GHD81797.1"/>
    </source>
</evidence>
<evidence type="ECO:0008006" key="4">
    <source>
        <dbReference type="Google" id="ProtNLM"/>
    </source>
</evidence>
<keyword evidence="3" id="KW-1185">Reference proteome</keyword>
<evidence type="ECO:0000313" key="3">
    <source>
        <dbReference type="Proteomes" id="UP000662678"/>
    </source>
</evidence>
<sequence>MNKKPLGYFTALGVMTLLMACTDNAPNDKLTYETILPYAKNDEMKGLVVDDFKKENGWQDTSAVNTYNVRYNYNLKLTKPLPEVVLGRANELMDTVRQSHKDPGFMGISALQTDLNISTGAYNWIAPQKETFPARRDAFLLKCKPCTNFLSKGSKDETELRWNTFIVAWAELEELGFSDAAITGNKVPRQAWSGFMKTENGWRPIVPQ</sequence>
<keyword evidence="1" id="KW-0732">Signal</keyword>
<protein>
    <recommendedName>
        <fullName evidence="4">Lipoprotein</fullName>
    </recommendedName>
</protein>
<dbReference type="EMBL" id="BMYP01000059">
    <property type="protein sequence ID" value="GHD81797.1"/>
    <property type="molecule type" value="Genomic_DNA"/>
</dbReference>
<dbReference type="Proteomes" id="UP000662678">
    <property type="component" value="Unassembled WGS sequence"/>
</dbReference>
<organism evidence="2 3">
    <name type="scientific">Vogesella fluminis</name>
    <dbReference type="NCBI Taxonomy" id="1069161"/>
    <lineage>
        <taxon>Bacteria</taxon>
        <taxon>Pseudomonadati</taxon>
        <taxon>Pseudomonadota</taxon>
        <taxon>Betaproteobacteria</taxon>
        <taxon>Neisseriales</taxon>
        <taxon>Chromobacteriaceae</taxon>
        <taxon>Vogesella</taxon>
    </lineage>
</organism>
<proteinExistence type="predicted"/>
<feature type="signal peptide" evidence="1">
    <location>
        <begin position="1"/>
        <end position="20"/>
    </location>
</feature>
<evidence type="ECO:0000256" key="1">
    <source>
        <dbReference type="SAM" id="SignalP"/>
    </source>
</evidence>
<comment type="caution">
    <text evidence="2">The sequence shown here is derived from an EMBL/GenBank/DDBJ whole genome shotgun (WGS) entry which is preliminary data.</text>
</comment>
<reference evidence="3" key="1">
    <citation type="journal article" date="2019" name="Int. J. Syst. Evol. Microbiol.">
        <title>The Global Catalogue of Microorganisms (GCM) 10K type strain sequencing project: providing services to taxonomists for standard genome sequencing and annotation.</title>
        <authorList>
            <consortium name="The Broad Institute Genomics Platform"/>
            <consortium name="The Broad Institute Genome Sequencing Center for Infectious Disease"/>
            <person name="Wu L."/>
            <person name="Ma J."/>
        </authorList>
    </citation>
    <scope>NUCLEOTIDE SEQUENCE [LARGE SCALE GENOMIC DNA]</scope>
    <source>
        <strain evidence="3">KCTC 23713</strain>
    </source>
</reference>